<keyword evidence="11" id="KW-1185">Reference proteome</keyword>
<comment type="subcellular location">
    <subcellularLocation>
        <location evidence="1">Mitochondrion</location>
    </subcellularLocation>
</comment>
<dbReference type="Proteomes" id="UP000838412">
    <property type="component" value="Chromosome 7"/>
</dbReference>
<keyword evidence="3" id="KW-0809">Transit peptide</keyword>
<dbReference type="InterPro" id="IPR034596">
    <property type="entry name" value="Ribosomal_mL52"/>
</dbReference>
<protein>
    <recommendedName>
        <fullName evidence="7">Large ribosomal subunit protein mL52</fullName>
    </recommendedName>
    <alternativeName>
        <fullName evidence="8">39S ribosomal protein L52, mitochondrial</fullName>
    </alternativeName>
</protein>
<evidence type="ECO:0000313" key="10">
    <source>
        <dbReference type="EMBL" id="CAH1270039.1"/>
    </source>
</evidence>
<evidence type="ECO:0000313" key="11">
    <source>
        <dbReference type="Proteomes" id="UP000838412"/>
    </source>
</evidence>
<dbReference type="GO" id="GO:0005762">
    <property type="term" value="C:mitochondrial large ribosomal subunit"/>
    <property type="evidence" value="ECO:0007669"/>
    <property type="project" value="InterPro"/>
</dbReference>
<evidence type="ECO:0000256" key="3">
    <source>
        <dbReference type="ARBA" id="ARBA00022946"/>
    </source>
</evidence>
<comment type="similarity">
    <text evidence="2">Belongs to the mitochondrion-specific ribosomal protein mL52 family.</text>
</comment>
<evidence type="ECO:0000256" key="2">
    <source>
        <dbReference type="ARBA" id="ARBA00007232"/>
    </source>
</evidence>
<evidence type="ECO:0000256" key="8">
    <source>
        <dbReference type="ARBA" id="ARBA00035425"/>
    </source>
</evidence>
<keyword evidence="6" id="KW-0687">Ribonucleoprotein</keyword>
<evidence type="ECO:0000256" key="6">
    <source>
        <dbReference type="ARBA" id="ARBA00023274"/>
    </source>
</evidence>
<name>A0A8K0A887_BRALA</name>
<dbReference type="PANTHER" id="PTHR34090">
    <property type="entry name" value="39S RIBOSOMAL PROTEIN L52, MITOCHONDRIAL"/>
    <property type="match status" value="1"/>
</dbReference>
<evidence type="ECO:0000256" key="4">
    <source>
        <dbReference type="ARBA" id="ARBA00022980"/>
    </source>
</evidence>
<evidence type="ECO:0000256" key="1">
    <source>
        <dbReference type="ARBA" id="ARBA00004173"/>
    </source>
</evidence>
<feature type="region of interest" description="Disordered" evidence="9">
    <location>
        <begin position="120"/>
        <end position="146"/>
    </location>
</feature>
<dbReference type="OrthoDB" id="10249237at2759"/>
<evidence type="ECO:0000256" key="5">
    <source>
        <dbReference type="ARBA" id="ARBA00023128"/>
    </source>
</evidence>
<dbReference type="GO" id="GO:0003735">
    <property type="term" value="F:structural constituent of ribosome"/>
    <property type="evidence" value="ECO:0007669"/>
    <property type="project" value="InterPro"/>
</dbReference>
<dbReference type="PANTHER" id="PTHR34090:SF1">
    <property type="entry name" value="LARGE RIBOSOMAL SUBUNIT PROTEIN ML52"/>
    <property type="match status" value="1"/>
</dbReference>
<dbReference type="AlphaFoldDB" id="A0A8K0A887"/>
<keyword evidence="5" id="KW-0496">Mitochondrion</keyword>
<dbReference type="Pfam" id="PF18699">
    <property type="entry name" value="MRPL52"/>
    <property type="match status" value="1"/>
</dbReference>
<reference evidence="10" key="1">
    <citation type="submission" date="2022-01" db="EMBL/GenBank/DDBJ databases">
        <authorList>
            <person name="Braso-Vives M."/>
        </authorList>
    </citation>
    <scope>NUCLEOTIDE SEQUENCE</scope>
</reference>
<evidence type="ECO:0000256" key="7">
    <source>
        <dbReference type="ARBA" id="ARBA00035181"/>
    </source>
</evidence>
<sequence length="146" mass="16940">MAAWRSVTCVLRGKMRESWAYGVQSQHLHRCLNTSAHLSAGETWRESYGLPTRKTDYGPLTDLPDWTFADGRPAPMGTRQLKRLKERRELAARVVSLLEEVEEGKQGYVQQIEQEAEKVAEKERRRLKPKGKQLLQKSRQKHKNEL</sequence>
<dbReference type="GO" id="GO:0032543">
    <property type="term" value="P:mitochondrial translation"/>
    <property type="evidence" value="ECO:0007669"/>
    <property type="project" value="InterPro"/>
</dbReference>
<evidence type="ECO:0000256" key="9">
    <source>
        <dbReference type="SAM" id="MobiDB-lite"/>
    </source>
</evidence>
<proteinExistence type="inferred from homology"/>
<organism evidence="10 11">
    <name type="scientific">Branchiostoma lanceolatum</name>
    <name type="common">Common lancelet</name>
    <name type="synonym">Amphioxus lanceolatum</name>
    <dbReference type="NCBI Taxonomy" id="7740"/>
    <lineage>
        <taxon>Eukaryota</taxon>
        <taxon>Metazoa</taxon>
        <taxon>Chordata</taxon>
        <taxon>Cephalochordata</taxon>
        <taxon>Leptocardii</taxon>
        <taxon>Amphioxiformes</taxon>
        <taxon>Branchiostomatidae</taxon>
        <taxon>Branchiostoma</taxon>
    </lineage>
</organism>
<accession>A0A8K0A887</accession>
<dbReference type="EMBL" id="OV696692">
    <property type="protein sequence ID" value="CAH1270039.1"/>
    <property type="molecule type" value="Genomic_DNA"/>
</dbReference>
<gene>
    <name evidence="10" type="primary">MRPL52</name>
    <name evidence="10" type="ORF">BLAG_LOCUS22475</name>
</gene>
<keyword evidence="4" id="KW-0689">Ribosomal protein</keyword>